<gene>
    <name evidence="3" type="ORF">V5O48_002234</name>
</gene>
<accession>A0ABR3FW47</accession>
<evidence type="ECO:0000256" key="2">
    <source>
        <dbReference type="ARBA" id="ARBA00023157"/>
    </source>
</evidence>
<reference evidence="3 4" key="1">
    <citation type="submission" date="2024-02" db="EMBL/GenBank/DDBJ databases">
        <title>A draft genome for the cacao thread blight pathogen Marasmius crinis-equi.</title>
        <authorList>
            <person name="Cohen S.P."/>
            <person name="Baruah I.K."/>
            <person name="Amoako-Attah I."/>
            <person name="Bukari Y."/>
            <person name="Meinhardt L.W."/>
            <person name="Bailey B.A."/>
        </authorList>
    </citation>
    <scope>NUCLEOTIDE SEQUENCE [LARGE SCALE GENOMIC DNA]</scope>
    <source>
        <strain evidence="3 4">GH-76</strain>
    </source>
</reference>
<keyword evidence="2" id="KW-1015">Disulfide bond</keyword>
<keyword evidence="4" id="KW-1185">Reference proteome</keyword>
<dbReference type="PANTHER" id="PTHR46403">
    <property type="entry name" value="TP53-REGULATED INHIBITOR OF APOPTOSIS 1"/>
    <property type="match status" value="1"/>
</dbReference>
<sequence length="107" mass="12406">MADSLAPQCTPLKKEYDSCFNAWFEGYLEPAVSISQLAPQQQQRTREEYSRKKAEEFQEKCGKLWEGYRGCVQKALKEKGLDKLLDQAREENAFKDMPPIVQDKTNK</sequence>
<organism evidence="3 4">
    <name type="scientific">Marasmius crinis-equi</name>
    <dbReference type="NCBI Taxonomy" id="585013"/>
    <lineage>
        <taxon>Eukaryota</taxon>
        <taxon>Fungi</taxon>
        <taxon>Dikarya</taxon>
        <taxon>Basidiomycota</taxon>
        <taxon>Agaricomycotina</taxon>
        <taxon>Agaricomycetes</taxon>
        <taxon>Agaricomycetidae</taxon>
        <taxon>Agaricales</taxon>
        <taxon>Marasmiineae</taxon>
        <taxon>Marasmiaceae</taxon>
        <taxon>Marasmius</taxon>
    </lineage>
</organism>
<evidence type="ECO:0000313" key="4">
    <source>
        <dbReference type="Proteomes" id="UP001465976"/>
    </source>
</evidence>
<comment type="similarity">
    <text evidence="1">Belongs to the TRIAP1/MDM35 family.</text>
</comment>
<dbReference type="InterPro" id="IPR007918">
    <property type="entry name" value="MDM35_apoptosis"/>
</dbReference>
<name>A0ABR3FW47_9AGAR</name>
<dbReference type="PANTHER" id="PTHR46403:SF1">
    <property type="entry name" value="TP53-REGULATED INHIBITOR OF APOPTOSIS 1"/>
    <property type="match status" value="1"/>
</dbReference>
<comment type="caution">
    <text evidence="3">The sequence shown here is derived from an EMBL/GenBank/DDBJ whole genome shotgun (WGS) entry which is preliminary data.</text>
</comment>
<dbReference type="Pfam" id="PF05254">
    <property type="entry name" value="UPF0203"/>
    <property type="match status" value="1"/>
</dbReference>
<protein>
    <submittedName>
        <fullName evidence="3">Uncharacterized protein</fullName>
    </submittedName>
</protein>
<dbReference type="EMBL" id="JBAHYK010000049">
    <property type="protein sequence ID" value="KAL0579740.1"/>
    <property type="molecule type" value="Genomic_DNA"/>
</dbReference>
<dbReference type="Proteomes" id="UP001465976">
    <property type="component" value="Unassembled WGS sequence"/>
</dbReference>
<proteinExistence type="inferred from homology"/>
<evidence type="ECO:0000256" key="1">
    <source>
        <dbReference type="ARBA" id="ARBA00006196"/>
    </source>
</evidence>
<evidence type="ECO:0000313" key="3">
    <source>
        <dbReference type="EMBL" id="KAL0579740.1"/>
    </source>
</evidence>